<reference evidence="2 3" key="1">
    <citation type="journal article" date="2018" name="Mol. Biol. Evol.">
        <title>Broad Genomic Sampling Reveals a Smut Pathogenic Ancestry of the Fungal Clade Ustilaginomycotina.</title>
        <authorList>
            <person name="Kijpornyongpan T."/>
            <person name="Mondo S.J."/>
            <person name="Barry K."/>
            <person name="Sandor L."/>
            <person name="Lee J."/>
            <person name="Lipzen A."/>
            <person name="Pangilinan J."/>
            <person name="LaButti K."/>
            <person name="Hainaut M."/>
            <person name="Henrissat B."/>
            <person name="Grigoriev I.V."/>
            <person name="Spatafora J.W."/>
            <person name="Aime M.C."/>
        </authorList>
    </citation>
    <scope>NUCLEOTIDE SEQUENCE [LARGE SCALE GENOMIC DNA]</scope>
    <source>
        <strain evidence="2 3">MCA 4718</strain>
    </source>
</reference>
<dbReference type="RefSeq" id="XP_025347774.1">
    <property type="nucleotide sequence ID" value="XM_025492489.1"/>
</dbReference>
<evidence type="ECO:0008006" key="4">
    <source>
        <dbReference type="Google" id="ProtNLM"/>
    </source>
</evidence>
<dbReference type="GeneID" id="37014223"/>
<gene>
    <name evidence="2" type="ORF">BCV69DRAFT_282831</name>
</gene>
<name>A0A316U6Z6_9BASI</name>
<accession>A0A316U6Z6</accession>
<dbReference type="Proteomes" id="UP000245942">
    <property type="component" value="Unassembled WGS sequence"/>
</dbReference>
<dbReference type="AlphaFoldDB" id="A0A316U6Z6"/>
<keyword evidence="3" id="KW-1185">Reference proteome</keyword>
<sequence length="164" mass="17956">MLSRASSSFLPLLLLLAVTFCSTLANAQVSNDDPTGKEIYIVAPACDSYQCKNNWRRGKTYDITWLNAPKGGLKIQLEPENDDSLPTYTITKKVGSTHNQSKCKSVAHGETCGTTTWTVPDDIKLGEYTVAATSLAHPKKIGYTDTVVIRKKSSKRSEDETLIA</sequence>
<dbReference type="OrthoDB" id="2547765at2759"/>
<organism evidence="2 3">
    <name type="scientific">Pseudomicrostroma glucosiphilum</name>
    <dbReference type="NCBI Taxonomy" id="1684307"/>
    <lineage>
        <taxon>Eukaryota</taxon>
        <taxon>Fungi</taxon>
        <taxon>Dikarya</taxon>
        <taxon>Basidiomycota</taxon>
        <taxon>Ustilaginomycotina</taxon>
        <taxon>Exobasidiomycetes</taxon>
        <taxon>Microstromatales</taxon>
        <taxon>Microstromatales incertae sedis</taxon>
        <taxon>Pseudomicrostroma</taxon>
    </lineage>
</organism>
<evidence type="ECO:0000313" key="3">
    <source>
        <dbReference type="Proteomes" id="UP000245942"/>
    </source>
</evidence>
<evidence type="ECO:0000256" key="1">
    <source>
        <dbReference type="SAM" id="SignalP"/>
    </source>
</evidence>
<keyword evidence="1" id="KW-0732">Signal</keyword>
<protein>
    <recommendedName>
        <fullName evidence="4">Secreted protein</fullName>
    </recommendedName>
</protein>
<evidence type="ECO:0000313" key="2">
    <source>
        <dbReference type="EMBL" id="PWN20614.1"/>
    </source>
</evidence>
<proteinExistence type="predicted"/>
<dbReference type="EMBL" id="KZ819327">
    <property type="protein sequence ID" value="PWN20614.1"/>
    <property type="molecule type" value="Genomic_DNA"/>
</dbReference>
<feature type="signal peptide" evidence="1">
    <location>
        <begin position="1"/>
        <end position="27"/>
    </location>
</feature>
<feature type="chain" id="PRO_5016369757" description="Secreted protein" evidence="1">
    <location>
        <begin position="28"/>
        <end position="164"/>
    </location>
</feature>